<feature type="domain" description="HTH rpiR-type" evidence="5">
    <location>
        <begin position="12"/>
        <end position="88"/>
    </location>
</feature>
<dbReference type="PANTHER" id="PTHR30514">
    <property type="entry name" value="GLUCOKINASE"/>
    <property type="match status" value="1"/>
</dbReference>
<accession>A0ABZ0J0I8</accession>
<keyword evidence="3" id="KW-0324">Glycolysis</keyword>
<name>A0ABZ0J0I8_9BURK</name>
<dbReference type="Gene3D" id="3.40.50.10490">
    <property type="entry name" value="Glucose-6-phosphate isomerase like protein, domain 1"/>
    <property type="match status" value="1"/>
</dbReference>
<dbReference type="InterPro" id="IPR001347">
    <property type="entry name" value="SIS_dom"/>
</dbReference>
<dbReference type="InterPro" id="IPR009057">
    <property type="entry name" value="Homeodomain-like_sf"/>
</dbReference>
<feature type="domain" description="SIS" evidence="6">
    <location>
        <begin position="135"/>
        <end position="275"/>
    </location>
</feature>
<evidence type="ECO:0000259" key="6">
    <source>
        <dbReference type="PROSITE" id="PS51464"/>
    </source>
</evidence>
<evidence type="ECO:0000259" key="5">
    <source>
        <dbReference type="PROSITE" id="PS51071"/>
    </source>
</evidence>
<evidence type="ECO:0000256" key="3">
    <source>
        <dbReference type="ARBA" id="ARBA00023152"/>
    </source>
</evidence>
<dbReference type="SUPFAM" id="SSF46689">
    <property type="entry name" value="Homeodomain-like"/>
    <property type="match status" value="1"/>
</dbReference>
<dbReference type="InterPro" id="IPR000281">
    <property type="entry name" value="HTH_RpiR"/>
</dbReference>
<keyword evidence="1" id="KW-0805">Transcription regulation</keyword>
<dbReference type="InterPro" id="IPR047640">
    <property type="entry name" value="RpiR-like"/>
</dbReference>
<dbReference type="Gene3D" id="1.10.10.10">
    <property type="entry name" value="Winged helix-like DNA-binding domain superfamily/Winged helix DNA-binding domain"/>
    <property type="match status" value="1"/>
</dbReference>
<reference evidence="7 8" key="1">
    <citation type="submission" date="2023-03" db="EMBL/GenBank/DDBJ databases">
        <title>Diaphorobacter basophil sp. nov., isolated from a sewage-treatment plant.</title>
        <authorList>
            <person name="Yang K."/>
        </authorList>
    </citation>
    <scope>NUCLEOTIDE SEQUENCE [LARGE SCALE GENOMIC DNA]</scope>
    <source>
        <strain evidence="7 8">Y-1</strain>
    </source>
</reference>
<evidence type="ECO:0000256" key="2">
    <source>
        <dbReference type="ARBA" id="ARBA00023125"/>
    </source>
</evidence>
<dbReference type="InterPro" id="IPR036388">
    <property type="entry name" value="WH-like_DNA-bd_sf"/>
</dbReference>
<dbReference type="PANTHER" id="PTHR30514:SF18">
    <property type="entry name" value="RPIR-FAMILY TRANSCRIPTIONAL REGULATOR"/>
    <property type="match status" value="1"/>
</dbReference>
<dbReference type="EMBL" id="CP136921">
    <property type="protein sequence ID" value="WOO31343.1"/>
    <property type="molecule type" value="Genomic_DNA"/>
</dbReference>
<keyword evidence="4" id="KW-0804">Transcription</keyword>
<evidence type="ECO:0000256" key="4">
    <source>
        <dbReference type="ARBA" id="ARBA00023163"/>
    </source>
</evidence>
<evidence type="ECO:0000313" key="7">
    <source>
        <dbReference type="EMBL" id="WOO31343.1"/>
    </source>
</evidence>
<sequence length="303" mass="32025">MSKPVHASPPPVSITARITQARMQLTPSHQQIADYVLKHPLQAATMPIDELAAAVGVSVATANRFARAIGLDGYPMLRAELVKGFEAMLAPVEKMRVRLEKPGSAHDAFLAVLDESQNNIAATRAALEPAACEAAVQAIAAARRIYVLGYGASGWLAGMLARGLDMHCDSVHLLATVAGATDGARQLPRMAAQDLLIAISFPRYLRDTVALTRAAHERGVPILALTDGPLAPLAPLARHCLFAKTESYHAANSETTVLALIEALVSAVALHTRGTLQNAARMTEAVLPWLHGAGRAAAHNACE</sequence>
<organism evidence="7 8">
    <name type="scientific">Diaphorobacter limosus</name>
    <dbReference type="NCBI Taxonomy" id="3036128"/>
    <lineage>
        <taxon>Bacteria</taxon>
        <taxon>Pseudomonadati</taxon>
        <taxon>Pseudomonadota</taxon>
        <taxon>Betaproteobacteria</taxon>
        <taxon>Burkholderiales</taxon>
        <taxon>Comamonadaceae</taxon>
        <taxon>Diaphorobacter</taxon>
    </lineage>
</organism>
<dbReference type="InterPro" id="IPR046348">
    <property type="entry name" value="SIS_dom_sf"/>
</dbReference>
<evidence type="ECO:0000256" key="1">
    <source>
        <dbReference type="ARBA" id="ARBA00023015"/>
    </source>
</evidence>
<keyword evidence="8" id="KW-1185">Reference proteome</keyword>
<dbReference type="InterPro" id="IPR035472">
    <property type="entry name" value="RpiR-like_SIS"/>
</dbReference>
<dbReference type="CDD" id="cd05013">
    <property type="entry name" value="SIS_RpiR"/>
    <property type="match status" value="1"/>
</dbReference>
<proteinExistence type="predicted"/>
<dbReference type="Pfam" id="PF01418">
    <property type="entry name" value="HTH_6"/>
    <property type="match status" value="1"/>
</dbReference>
<dbReference type="Pfam" id="PF01380">
    <property type="entry name" value="SIS"/>
    <property type="match status" value="1"/>
</dbReference>
<gene>
    <name evidence="7" type="ORF">P4826_13095</name>
</gene>
<protein>
    <submittedName>
        <fullName evidence="7">MurR/RpiR family transcriptional regulator</fullName>
    </submittedName>
</protein>
<dbReference type="PROSITE" id="PS51071">
    <property type="entry name" value="HTH_RPIR"/>
    <property type="match status" value="1"/>
</dbReference>
<dbReference type="RefSeq" id="WP_317700815.1">
    <property type="nucleotide sequence ID" value="NZ_CP136921.1"/>
</dbReference>
<dbReference type="SUPFAM" id="SSF53697">
    <property type="entry name" value="SIS domain"/>
    <property type="match status" value="1"/>
</dbReference>
<evidence type="ECO:0000313" key="8">
    <source>
        <dbReference type="Proteomes" id="UP001303211"/>
    </source>
</evidence>
<dbReference type="PROSITE" id="PS51464">
    <property type="entry name" value="SIS"/>
    <property type="match status" value="1"/>
</dbReference>
<dbReference type="Proteomes" id="UP001303211">
    <property type="component" value="Chromosome"/>
</dbReference>
<keyword evidence="2" id="KW-0238">DNA-binding</keyword>